<dbReference type="STRING" id="139420.A0A371CGK8"/>
<dbReference type="InterPro" id="IPR043502">
    <property type="entry name" value="DNA/RNA_pol_sf"/>
</dbReference>
<keyword evidence="2" id="KW-1185">Reference proteome</keyword>
<dbReference type="SUPFAM" id="SSF56672">
    <property type="entry name" value="DNA/RNA polymerases"/>
    <property type="match status" value="1"/>
</dbReference>
<evidence type="ECO:0000313" key="1">
    <source>
        <dbReference type="EMBL" id="RDX39418.1"/>
    </source>
</evidence>
<accession>A0A371CGK8</accession>
<organism evidence="1 2">
    <name type="scientific">Lentinus brumalis</name>
    <dbReference type="NCBI Taxonomy" id="2498619"/>
    <lineage>
        <taxon>Eukaryota</taxon>
        <taxon>Fungi</taxon>
        <taxon>Dikarya</taxon>
        <taxon>Basidiomycota</taxon>
        <taxon>Agaricomycotina</taxon>
        <taxon>Agaricomycetes</taxon>
        <taxon>Polyporales</taxon>
        <taxon>Polyporaceae</taxon>
        <taxon>Lentinus</taxon>
    </lineage>
</organism>
<protein>
    <recommendedName>
        <fullName evidence="3">Reverse transcriptase RNase H-like domain-containing protein</fullName>
    </recommendedName>
</protein>
<feature type="non-terminal residue" evidence="1">
    <location>
        <position position="1"/>
    </location>
</feature>
<evidence type="ECO:0008006" key="3">
    <source>
        <dbReference type="Google" id="ProtNLM"/>
    </source>
</evidence>
<dbReference type="EMBL" id="KZ857900">
    <property type="protein sequence ID" value="RDX39418.1"/>
    <property type="molecule type" value="Genomic_DNA"/>
</dbReference>
<sequence>LNEREARFSQAKLELYGLYRTLRALRFHLIGVRNLIVKVDARYIEGMLRHPDYAPSASMNRWIVSITTFHFTLVHVPGVHHGPDGLSRR</sequence>
<name>A0A371CGK8_9APHY</name>
<dbReference type="Proteomes" id="UP000256964">
    <property type="component" value="Unassembled WGS sequence"/>
</dbReference>
<feature type="non-terminal residue" evidence="1">
    <location>
        <position position="89"/>
    </location>
</feature>
<gene>
    <name evidence="1" type="ORF">OH76DRAFT_1298064</name>
</gene>
<reference evidence="1 2" key="1">
    <citation type="journal article" date="2018" name="Biotechnol. Biofuels">
        <title>Integrative visual omics of the white-rot fungus Polyporus brumalis exposes the biotechnological potential of its oxidative enzymes for delignifying raw plant biomass.</title>
        <authorList>
            <person name="Miyauchi S."/>
            <person name="Rancon A."/>
            <person name="Drula E."/>
            <person name="Hage H."/>
            <person name="Chaduli D."/>
            <person name="Favel A."/>
            <person name="Grisel S."/>
            <person name="Henrissat B."/>
            <person name="Herpoel-Gimbert I."/>
            <person name="Ruiz-Duenas F.J."/>
            <person name="Chevret D."/>
            <person name="Hainaut M."/>
            <person name="Lin J."/>
            <person name="Wang M."/>
            <person name="Pangilinan J."/>
            <person name="Lipzen A."/>
            <person name="Lesage-Meessen L."/>
            <person name="Navarro D."/>
            <person name="Riley R."/>
            <person name="Grigoriev I.V."/>
            <person name="Zhou S."/>
            <person name="Raouche S."/>
            <person name="Rosso M.N."/>
        </authorList>
    </citation>
    <scope>NUCLEOTIDE SEQUENCE [LARGE SCALE GENOMIC DNA]</scope>
    <source>
        <strain evidence="1 2">BRFM 1820</strain>
    </source>
</reference>
<dbReference type="AlphaFoldDB" id="A0A371CGK8"/>
<dbReference type="OrthoDB" id="2749055at2759"/>
<evidence type="ECO:0000313" key="2">
    <source>
        <dbReference type="Proteomes" id="UP000256964"/>
    </source>
</evidence>
<proteinExistence type="predicted"/>